<organism evidence="2 3">
    <name type="scientific">Pyrenophora tritici-repentis</name>
    <dbReference type="NCBI Taxonomy" id="45151"/>
    <lineage>
        <taxon>Eukaryota</taxon>
        <taxon>Fungi</taxon>
        <taxon>Dikarya</taxon>
        <taxon>Ascomycota</taxon>
        <taxon>Pezizomycotina</taxon>
        <taxon>Dothideomycetes</taxon>
        <taxon>Pleosporomycetidae</taxon>
        <taxon>Pleosporales</taxon>
        <taxon>Pleosporineae</taxon>
        <taxon>Pleosporaceae</taxon>
        <taxon>Pyrenophora</taxon>
    </lineage>
</organism>
<feature type="compositionally biased region" description="Basic and acidic residues" evidence="1">
    <location>
        <begin position="689"/>
        <end position="700"/>
    </location>
</feature>
<feature type="region of interest" description="Disordered" evidence="1">
    <location>
        <begin position="1"/>
        <end position="24"/>
    </location>
</feature>
<gene>
    <name evidence="2" type="ORF">Ptr86124_007057</name>
</gene>
<feature type="compositionally biased region" description="Low complexity" evidence="1">
    <location>
        <begin position="679"/>
        <end position="688"/>
    </location>
</feature>
<evidence type="ECO:0000256" key="1">
    <source>
        <dbReference type="SAM" id="MobiDB-lite"/>
    </source>
</evidence>
<accession>A0A922NE85</accession>
<feature type="region of interest" description="Disordered" evidence="1">
    <location>
        <begin position="350"/>
        <end position="387"/>
    </location>
</feature>
<feature type="compositionally biased region" description="Basic and acidic residues" evidence="1">
    <location>
        <begin position="445"/>
        <end position="460"/>
    </location>
</feature>
<sequence length="818" mass="90322">MPGTFQEDAERPPGESCGSESSNTGSFVAQVATRFNRSIAPLNMDDDTKLSAEKPHPFSFRFATAVDIKKTWEEIEVKKTRLQGFDALQIMSDLSLLEHAHISKEAILSCPIMDQVRDLQIHPNEKIAAKASVVLPRLESIISPKQDPQPEPTSNEGFWEKMIRHSGPSISTSQNIFDTPTLFRGGALGHAVSAVTSAQLPHIPPVPPSSGMPDTLARTKSPSLFSGFAGTSEKLPVRSTNALPKLDAFAQTTSQSPACSSLFPSTNTEKVCLFGSRYGATDKDLFPSFRLERQTEQSASQLTSPGFLFGHRNDQSTSNGFLFGHENDARKQQGLFGSFIPSPGSVLAPKAMEQRSSVKSTIPDKDATSGLFGKTASDVSKPSDTKTPLDVWAKADINTYEDLVEYLNTSIELDERDIPLWRDDLGRLWKEVTSVINELYSNGSKDGKSLDKHQRNKEQSRSTLVGSMCVTLRKLLAVDEQNIAKQQTRMDEIKGGMQAMKAKLVSTEESLKNYSIKLSTIGEQLKKAEKLLKELEEENIELKKREKDIDRIMEEHAASLKEVCAQTFQDVNSKSLELAKATKEVEHVQRQLKSLEQENQDLSLTKLTLGKKCEDLKVEVESLKSYEQGYIQIKQQLEELQTSYNDVVAEHDDLQQRLNDVETAGTDEPRPEPKPEPKPSSSTSTSAAPRRDNQNHTADTDRLDLVVNFWGKALKEKLASNDKTKTQISALDAEIEKAQQALSLRLAPTTPAPTAPALATSIAPTALDVPPTPIFYKRGLLETGMEPFPRIRDSPATRVVPNPDRSWAGVVKRGLGNE</sequence>
<dbReference type="OrthoDB" id="3801562at2759"/>
<feature type="region of interest" description="Disordered" evidence="1">
    <location>
        <begin position="786"/>
        <end position="818"/>
    </location>
</feature>
<evidence type="ECO:0000313" key="2">
    <source>
        <dbReference type="EMBL" id="KAI1514427.1"/>
    </source>
</evidence>
<comment type="caution">
    <text evidence="2">The sequence shown here is derived from an EMBL/GenBank/DDBJ whole genome shotgun (WGS) entry which is preliminary data.</text>
</comment>
<dbReference type="AlphaFoldDB" id="A0A922NE85"/>
<feature type="region of interest" description="Disordered" evidence="1">
    <location>
        <begin position="443"/>
        <end position="462"/>
    </location>
</feature>
<evidence type="ECO:0000313" key="3">
    <source>
        <dbReference type="Proteomes" id="UP000249757"/>
    </source>
</evidence>
<proteinExistence type="predicted"/>
<dbReference type="Proteomes" id="UP000249757">
    <property type="component" value="Unassembled WGS sequence"/>
</dbReference>
<name>A0A922NE85_9PLEO</name>
<dbReference type="EMBL" id="NRDI02000008">
    <property type="protein sequence ID" value="KAI1514427.1"/>
    <property type="molecule type" value="Genomic_DNA"/>
</dbReference>
<feature type="compositionally biased region" description="Basic and acidic residues" evidence="1">
    <location>
        <begin position="667"/>
        <end position="677"/>
    </location>
</feature>
<keyword evidence="3" id="KW-1185">Reference proteome</keyword>
<reference evidence="3" key="1">
    <citation type="journal article" date="2022" name="Microb. Genom.">
        <title>A global pangenome for the wheat fungal pathogen Pyrenophora tritici-repentis and prediction of effector protein structural homology.</title>
        <authorList>
            <person name="Moolhuijzen P.M."/>
            <person name="See P.T."/>
            <person name="Shi G."/>
            <person name="Powell H.R."/>
            <person name="Cockram J."/>
            <person name="Jorgensen L.N."/>
            <person name="Benslimane H."/>
            <person name="Strelkov S.E."/>
            <person name="Turner J."/>
            <person name="Liu Z."/>
            <person name="Moffat C.S."/>
        </authorList>
    </citation>
    <scope>NUCLEOTIDE SEQUENCE [LARGE SCALE GENOMIC DNA]</scope>
</reference>
<protein>
    <submittedName>
        <fullName evidence="2">Growth-arrest specific micro-tubule binding</fullName>
    </submittedName>
</protein>
<feature type="compositionally biased region" description="Polar residues" evidence="1">
    <location>
        <begin position="377"/>
        <end position="386"/>
    </location>
</feature>
<feature type="region of interest" description="Disordered" evidence="1">
    <location>
        <begin position="662"/>
        <end position="700"/>
    </location>
</feature>